<dbReference type="Gene3D" id="3.40.630.10">
    <property type="entry name" value="Zn peptidases"/>
    <property type="match status" value="1"/>
</dbReference>
<dbReference type="GO" id="GO:0008235">
    <property type="term" value="F:metalloexopeptidase activity"/>
    <property type="evidence" value="ECO:0007669"/>
    <property type="project" value="InterPro"/>
</dbReference>
<dbReference type="PANTHER" id="PTHR12147:SF26">
    <property type="entry name" value="PEPTIDASE M28 DOMAIN-CONTAINING PROTEIN"/>
    <property type="match status" value="1"/>
</dbReference>
<evidence type="ECO:0000313" key="3">
    <source>
        <dbReference type="EMBL" id="MBK0368304.1"/>
    </source>
</evidence>
<feature type="signal peptide" evidence="1">
    <location>
        <begin position="1"/>
        <end position="24"/>
    </location>
</feature>
<comment type="caution">
    <text evidence="3">The sequence shown here is derived from an EMBL/GenBank/DDBJ whole genome shotgun (WGS) entry which is preliminary data.</text>
</comment>
<reference evidence="3" key="1">
    <citation type="submission" date="2020-12" db="EMBL/GenBank/DDBJ databases">
        <title>Bacterial novel species Flavobacterium sp. SE-1-e isolated from soil.</title>
        <authorList>
            <person name="Jung H.-Y."/>
        </authorList>
    </citation>
    <scope>NUCLEOTIDE SEQUENCE</scope>
    <source>
        <strain evidence="3">SE-1-e</strain>
    </source>
</reference>
<proteinExistence type="predicted"/>
<protein>
    <submittedName>
        <fullName evidence="3">M20/M25/M40 family metallo-hydrolase</fullName>
    </submittedName>
</protein>
<dbReference type="RefSeq" id="WP_200104240.1">
    <property type="nucleotide sequence ID" value="NZ_JAEHFV010000001.1"/>
</dbReference>
<name>A0A934PJ23_9FLAO</name>
<sequence length="325" mass="36033">MKIFNGVKSRFILSLLLVSFCANAQENSLAKTFYKHDKYLSSDRLEGRFPGTKGNKKAAAYIKKYFTKYNLTQFGKSYYQPFQLFVKEGINKMKSDSVRTQNVLGFVEGSDDILKNEFIVIGAHYDHWGWGGIGSGSKKKDTLAIHNGADDNASGVAALLCILQEVSKMKIKPKRSIIFISFSGEEEGLLGSKYFVNHLPVSKEAVKLMLNMDMVGRLNEKKELYMGGAGTFPNGVALMQELGENSQLNPVVHAGDVGGSDHVTFYKTGISAVGFHTGGHPQYHTPEDDFSLINYEGGALVTSYIYKVLIQVANYDEKLSFIKQD</sequence>
<feature type="domain" description="Peptidase M28" evidence="2">
    <location>
        <begin position="102"/>
        <end position="298"/>
    </location>
</feature>
<evidence type="ECO:0000256" key="1">
    <source>
        <dbReference type="SAM" id="SignalP"/>
    </source>
</evidence>
<dbReference type="PANTHER" id="PTHR12147">
    <property type="entry name" value="METALLOPEPTIDASE M28 FAMILY MEMBER"/>
    <property type="match status" value="1"/>
</dbReference>
<evidence type="ECO:0000259" key="2">
    <source>
        <dbReference type="Pfam" id="PF04389"/>
    </source>
</evidence>
<dbReference type="AlphaFoldDB" id="A0A934PJ23"/>
<dbReference type="SUPFAM" id="SSF53187">
    <property type="entry name" value="Zn-dependent exopeptidases"/>
    <property type="match status" value="1"/>
</dbReference>
<dbReference type="Pfam" id="PF04389">
    <property type="entry name" value="Peptidase_M28"/>
    <property type="match status" value="1"/>
</dbReference>
<feature type="chain" id="PRO_5036935381" evidence="1">
    <location>
        <begin position="25"/>
        <end position="325"/>
    </location>
</feature>
<dbReference type="InterPro" id="IPR045175">
    <property type="entry name" value="M28_fam"/>
</dbReference>
<gene>
    <name evidence="3" type="ORF">I5M07_00540</name>
</gene>
<evidence type="ECO:0000313" key="4">
    <source>
        <dbReference type="Proteomes" id="UP000609172"/>
    </source>
</evidence>
<keyword evidence="4" id="KW-1185">Reference proteome</keyword>
<dbReference type="EMBL" id="JAEHFV010000001">
    <property type="protein sequence ID" value="MBK0368304.1"/>
    <property type="molecule type" value="Genomic_DNA"/>
</dbReference>
<dbReference type="GO" id="GO:0006508">
    <property type="term" value="P:proteolysis"/>
    <property type="evidence" value="ECO:0007669"/>
    <property type="project" value="InterPro"/>
</dbReference>
<dbReference type="Proteomes" id="UP000609172">
    <property type="component" value="Unassembled WGS sequence"/>
</dbReference>
<organism evidence="3 4">
    <name type="scientific">Flavobacterium agrisoli</name>
    <dbReference type="NCBI Taxonomy" id="2793066"/>
    <lineage>
        <taxon>Bacteria</taxon>
        <taxon>Pseudomonadati</taxon>
        <taxon>Bacteroidota</taxon>
        <taxon>Flavobacteriia</taxon>
        <taxon>Flavobacteriales</taxon>
        <taxon>Flavobacteriaceae</taxon>
        <taxon>Flavobacterium</taxon>
    </lineage>
</organism>
<dbReference type="InterPro" id="IPR007484">
    <property type="entry name" value="Peptidase_M28"/>
</dbReference>
<accession>A0A934PJ23</accession>
<keyword evidence="1" id="KW-0732">Signal</keyword>